<evidence type="ECO:0000313" key="1">
    <source>
        <dbReference type="EMBL" id="TWU60001.1"/>
    </source>
</evidence>
<dbReference type="Gene3D" id="3.30.420.10">
    <property type="entry name" value="Ribonuclease H-like superfamily/Ribonuclease H"/>
    <property type="match status" value="1"/>
</dbReference>
<proteinExistence type="predicted"/>
<comment type="caution">
    <text evidence="1">The sequence shown here is derived from an EMBL/GenBank/DDBJ whole genome shotgun (WGS) entry which is preliminary data.</text>
</comment>
<gene>
    <name evidence="1" type="ORF">Poly51_02740</name>
</gene>
<dbReference type="Proteomes" id="UP000318288">
    <property type="component" value="Unassembled WGS sequence"/>
</dbReference>
<protein>
    <submittedName>
        <fullName evidence="1">Ribonuclease H</fullName>
    </submittedName>
</protein>
<dbReference type="AlphaFoldDB" id="A0A5C6FES2"/>
<sequence>MDRSFPIFALSTTKASRWWCDRPIELESFPVNVPSTPNPISSEAVCSDYLLVCQAQSIELNQGNWRFTLESASGELILEASDDDLGDLNRLTLLATVRGLESIEGASRVTLLSTNRYLIRSLSDSLPRWRENNFVWEHFGRRIDVQHADLWRRVDRALSIHRVEACLVSSRLVSTVAAPSVHRTLEPSESFAGASNTATDGATHLRIDQGHVGVPTRRVDAGPKDQLRRWLLGTAASSESNTARRRFSAADLCQT</sequence>
<dbReference type="InterPro" id="IPR012337">
    <property type="entry name" value="RNaseH-like_sf"/>
</dbReference>
<accession>A0A5C6FES2</accession>
<dbReference type="InterPro" id="IPR036397">
    <property type="entry name" value="RNaseH_sf"/>
</dbReference>
<organism evidence="1 2">
    <name type="scientific">Rubripirellula tenax</name>
    <dbReference type="NCBI Taxonomy" id="2528015"/>
    <lineage>
        <taxon>Bacteria</taxon>
        <taxon>Pseudomonadati</taxon>
        <taxon>Planctomycetota</taxon>
        <taxon>Planctomycetia</taxon>
        <taxon>Pirellulales</taxon>
        <taxon>Pirellulaceae</taxon>
        <taxon>Rubripirellula</taxon>
    </lineage>
</organism>
<dbReference type="GO" id="GO:0003676">
    <property type="term" value="F:nucleic acid binding"/>
    <property type="evidence" value="ECO:0007669"/>
    <property type="project" value="InterPro"/>
</dbReference>
<name>A0A5C6FES2_9BACT</name>
<reference evidence="1 2" key="1">
    <citation type="submission" date="2019-02" db="EMBL/GenBank/DDBJ databases">
        <title>Deep-cultivation of Planctomycetes and their phenomic and genomic characterization uncovers novel biology.</title>
        <authorList>
            <person name="Wiegand S."/>
            <person name="Jogler M."/>
            <person name="Boedeker C."/>
            <person name="Pinto D."/>
            <person name="Vollmers J."/>
            <person name="Rivas-Marin E."/>
            <person name="Kohn T."/>
            <person name="Peeters S.H."/>
            <person name="Heuer A."/>
            <person name="Rast P."/>
            <person name="Oberbeckmann S."/>
            <person name="Bunk B."/>
            <person name="Jeske O."/>
            <person name="Meyerdierks A."/>
            <person name="Storesund J.E."/>
            <person name="Kallscheuer N."/>
            <person name="Luecker S."/>
            <person name="Lage O.M."/>
            <person name="Pohl T."/>
            <person name="Merkel B.J."/>
            <person name="Hornburger P."/>
            <person name="Mueller R.-W."/>
            <person name="Bruemmer F."/>
            <person name="Labrenz M."/>
            <person name="Spormann A.M."/>
            <person name="Op Den Camp H."/>
            <person name="Overmann J."/>
            <person name="Amann R."/>
            <person name="Jetten M.S.M."/>
            <person name="Mascher T."/>
            <person name="Medema M.H."/>
            <person name="Devos D.P."/>
            <person name="Kaster A.-K."/>
            <person name="Ovreas L."/>
            <person name="Rohde M."/>
            <person name="Galperin M.Y."/>
            <person name="Jogler C."/>
        </authorList>
    </citation>
    <scope>NUCLEOTIDE SEQUENCE [LARGE SCALE GENOMIC DNA]</scope>
    <source>
        <strain evidence="1 2">Poly51</strain>
    </source>
</reference>
<dbReference type="SUPFAM" id="SSF53098">
    <property type="entry name" value="Ribonuclease H-like"/>
    <property type="match status" value="1"/>
</dbReference>
<dbReference type="EMBL" id="SJPW01000001">
    <property type="protein sequence ID" value="TWU60001.1"/>
    <property type="molecule type" value="Genomic_DNA"/>
</dbReference>
<evidence type="ECO:0000313" key="2">
    <source>
        <dbReference type="Proteomes" id="UP000318288"/>
    </source>
</evidence>
<keyword evidence="2" id="KW-1185">Reference proteome</keyword>